<gene>
    <name evidence="2" type="ORF">SI8410_17020963</name>
</gene>
<organism evidence="2 3">
    <name type="scientific">Spirodela intermedia</name>
    <name type="common">Intermediate duckweed</name>
    <dbReference type="NCBI Taxonomy" id="51605"/>
    <lineage>
        <taxon>Eukaryota</taxon>
        <taxon>Viridiplantae</taxon>
        <taxon>Streptophyta</taxon>
        <taxon>Embryophyta</taxon>
        <taxon>Tracheophyta</taxon>
        <taxon>Spermatophyta</taxon>
        <taxon>Magnoliopsida</taxon>
        <taxon>Liliopsida</taxon>
        <taxon>Araceae</taxon>
        <taxon>Lemnoideae</taxon>
        <taxon>Spirodela</taxon>
    </lineage>
</organism>
<feature type="compositionally biased region" description="Low complexity" evidence="1">
    <location>
        <begin position="14"/>
        <end position="23"/>
    </location>
</feature>
<feature type="region of interest" description="Disordered" evidence="1">
    <location>
        <begin position="14"/>
        <end position="150"/>
    </location>
</feature>
<sequence>MMLLMGMKISFTKNPTNPITTNPMERLTRRMLSLANSLRGSMAESTTSRRPAGTPPATGAPCPSGPPPPSSPPPPPLEQRHQGPKHLWRSSRRRSSAGAPPETGRVGRSCRPPSSSPAAPPGAAGGGSEDGGEGPVGLPDACGNHPLVQA</sequence>
<keyword evidence="3" id="KW-1185">Reference proteome</keyword>
<evidence type="ECO:0000313" key="3">
    <source>
        <dbReference type="Proteomes" id="UP000663760"/>
    </source>
</evidence>
<reference evidence="2" key="1">
    <citation type="submission" date="2020-02" db="EMBL/GenBank/DDBJ databases">
        <authorList>
            <person name="Scholz U."/>
            <person name="Mascher M."/>
            <person name="Fiebig A."/>
        </authorList>
    </citation>
    <scope>NUCLEOTIDE SEQUENCE</scope>
</reference>
<accession>A0A7I8LLU4</accession>
<dbReference type="EMBL" id="LR746280">
    <property type="protein sequence ID" value="CAA7410285.1"/>
    <property type="molecule type" value="Genomic_DNA"/>
</dbReference>
<feature type="compositionally biased region" description="Pro residues" evidence="1">
    <location>
        <begin position="63"/>
        <end position="77"/>
    </location>
</feature>
<dbReference type="AlphaFoldDB" id="A0A7I8LLU4"/>
<name>A0A7I8LLU4_SPIIN</name>
<feature type="compositionally biased region" description="Low complexity" evidence="1">
    <location>
        <begin position="51"/>
        <end position="62"/>
    </location>
</feature>
<evidence type="ECO:0000313" key="2">
    <source>
        <dbReference type="EMBL" id="CAA7410285.1"/>
    </source>
</evidence>
<feature type="compositionally biased region" description="Gly residues" evidence="1">
    <location>
        <begin position="123"/>
        <end position="135"/>
    </location>
</feature>
<feature type="compositionally biased region" description="Polar residues" evidence="1">
    <location>
        <begin position="34"/>
        <end position="49"/>
    </location>
</feature>
<feature type="compositionally biased region" description="Basic residues" evidence="1">
    <location>
        <begin position="82"/>
        <end position="95"/>
    </location>
</feature>
<evidence type="ECO:0000256" key="1">
    <source>
        <dbReference type="SAM" id="MobiDB-lite"/>
    </source>
</evidence>
<proteinExistence type="predicted"/>
<dbReference type="Proteomes" id="UP000663760">
    <property type="component" value="Chromosome 17"/>
</dbReference>
<protein>
    <submittedName>
        <fullName evidence="2">Uncharacterized protein</fullName>
    </submittedName>
</protein>